<dbReference type="InterPro" id="IPR009737">
    <property type="entry name" value="Aim32/Apd1-like"/>
</dbReference>
<evidence type="ECO:0000313" key="3">
    <source>
        <dbReference type="Proteomes" id="UP000813824"/>
    </source>
</evidence>
<dbReference type="SUPFAM" id="SSF52833">
    <property type="entry name" value="Thioredoxin-like"/>
    <property type="match status" value="1"/>
</dbReference>
<dbReference type="Gene3D" id="3.40.30.10">
    <property type="entry name" value="Glutaredoxin"/>
    <property type="match status" value="1"/>
</dbReference>
<dbReference type="PANTHER" id="PTHR31902">
    <property type="entry name" value="ACTIN PATCHES DISTAL PROTEIN 1"/>
    <property type="match status" value="1"/>
</dbReference>
<sequence length="300" mass="32814">MIRGYKPFSQACLAAGSYGPRATPARRPSRSRVLSSTSPPAAEPPLAGSIASHTSYILLHTRIPPTEYPSKIPSRLQRTLQLNASQWGGIVNFAWTPDQDCVHPDTKDAEWESARETYRLTAFSRFRGRLEVSEIKEGEIEGLLEVLKAHGSPLSPGEDAAGTDVDPVSIYVCTHRNRDCRCGDTGSAFFEALRSEVAGRQLESRVQVGAVGHVGGHKYAANALVFPSGDWLGNLDADMAPQVLDAVLARHNGQWQDHLRVPPLLSSHWRGRMGLNKEMSLALLNGNHNVQLPLKPTNRS</sequence>
<reference evidence="2" key="1">
    <citation type="journal article" date="2021" name="New Phytol.">
        <title>Evolutionary innovations through gain and loss of genes in the ectomycorrhizal Boletales.</title>
        <authorList>
            <person name="Wu G."/>
            <person name="Miyauchi S."/>
            <person name="Morin E."/>
            <person name="Kuo A."/>
            <person name="Drula E."/>
            <person name="Varga T."/>
            <person name="Kohler A."/>
            <person name="Feng B."/>
            <person name="Cao Y."/>
            <person name="Lipzen A."/>
            <person name="Daum C."/>
            <person name="Hundley H."/>
            <person name="Pangilinan J."/>
            <person name="Johnson J."/>
            <person name="Barry K."/>
            <person name="LaButti K."/>
            <person name="Ng V."/>
            <person name="Ahrendt S."/>
            <person name="Min B."/>
            <person name="Choi I.G."/>
            <person name="Park H."/>
            <person name="Plett J.M."/>
            <person name="Magnuson J."/>
            <person name="Spatafora J.W."/>
            <person name="Nagy L.G."/>
            <person name="Henrissat B."/>
            <person name="Grigoriev I.V."/>
            <person name="Yang Z.L."/>
            <person name="Xu J."/>
            <person name="Martin F.M."/>
        </authorList>
    </citation>
    <scope>NUCLEOTIDE SEQUENCE</scope>
    <source>
        <strain evidence="2">KKN 215</strain>
    </source>
</reference>
<organism evidence="2 3">
    <name type="scientific">Cristinia sonorae</name>
    <dbReference type="NCBI Taxonomy" id="1940300"/>
    <lineage>
        <taxon>Eukaryota</taxon>
        <taxon>Fungi</taxon>
        <taxon>Dikarya</taxon>
        <taxon>Basidiomycota</taxon>
        <taxon>Agaricomycotina</taxon>
        <taxon>Agaricomycetes</taxon>
        <taxon>Agaricomycetidae</taxon>
        <taxon>Agaricales</taxon>
        <taxon>Pleurotineae</taxon>
        <taxon>Stephanosporaceae</taxon>
        <taxon>Cristinia</taxon>
    </lineage>
</organism>
<dbReference type="PANTHER" id="PTHR31902:SF14">
    <property type="entry name" value="ACTIN PATCHES DISTAL PROTEIN 1"/>
    <property type="match status" value="1"/>
</dbReference>
<evidence type="ECO:0000256" key="1">
    <source>
        <dbReference type="SAM" id="MobiDB-lite"/>
    </source>
</evidence>
<dbReference type="Pfam" id="PF06999">
    <property type="entry name" value="Suc_Fer-like"/>
    <property type="match status" value="1"/>
</dbReference>
<dbReference type="InterPro" id="IPR036249">
    <property type="entry name" value="Thioredoxin-like_sf"/>
</dbReference>
<dbReference type="EMBL" id="JAEVFJ010000007">
    <property type="protein sequence ID" value="KAH8103354.1"/>
    <property type="molecule type" value="Genomic_DNA"/>
</dbReference>
<protein>
    <submittedName>
        <fullName evidence="2">Sucrase/ferredoxin-like-domain-containing protein</fullName>
    </submittedName>
</protein>
<dbReference type="CDD" id="cd03062">
    <property type="entry name" value="TRX_Fd_Sucrase"/>
    <property type="match status" value="1"/>
</dbReference>
<name>A0A8K0XS81_9AGAR</name>
<dbReference type="OrthoDB" id="10253744at2759"/>
<gene>
    <name evidence="2" type="ORF">BXZ70DRAFT_925198</name>
</gene>
<comment type="caution">
    <text evidence="2">The sequence shown here is derived from an EMBL/GenBank/DDBJ whole genome shotgun (WGS) entry which is preliminary data.</text>
</comment>
<feature type="region of interest" description="Disordered" evidence="1">
    <location>
        <begin position="18"/>
        <end position="48"/>
    </location>
</feature>
<proteinExistence type="predicted"/>
<dbReference type="Proteomes" id="UP000813824">
    <property type="component" value="Unassembled WGS sequence"/>
</dbReference>
<dbReference type="AlphaFoldDB" id="A0A8K0XS81"/>
<evidence type="ECO:0000313" key="2">
    <source>
        <dbReference type="EMBL" id="KAH8103354.1"/>
    </source>
</evidence>
<keyword evidence="3" id="KW-1185">Reference proteome</keyword>
<accession>A0A8K0XS81</accession>